<proteinExistence type="predicted"/>
<gene>
    <name evidence="3" type="ORF">ALMOND_2B027805</name>
</gene>
<feature type="compositionally biased region" description="Basic residues" evidence="1">
    <location>
        <begin position="281"/>
        <end position="298"/>
    </location>
</feature>
<feature type="region of interest" description="Disordered" evidence="1">
    <location>
        <begin position="251"/>
        <end position="327"/>
    </location>
</feature>
<accession>A0A5E4GAX6</accession>
<dbReference type="AlphaFoldDB" id="A0A5E4GAX6"/>
<dbReference type="Pfam" id="PF10551">
    <property type="entry name" value="MULE"/>
    <property type="match status" value="1"/>
</dbReference>
<dbReference type="Gramene" id="VVA36907">
    <property type="protein sequence ID" value="VVA36907"/>
    <property type="gene ID" value="Prudul26B027805"/>
</dbReference>
<evidence type="ECO:0000313" key="3">
    <source>
        <dbReference type="EMBL" id="VVA36907.1"/>
    </source>
</evidence>
<dbReference type="InterPro" id="IPR018289">
    <property type="entry name" value="MULE_transposase_dom"/>
</dbReference>
<dbReference type="PANTHER" id="PTHR31973">
    <property type="entry name" value="POLYPROTEIN, PUTATIVE-RELATED"/>
    <property type="match status" value="1"/>
</dbReference>
<dbReference type="Proteomes" id="UP000327085">
    <property type="component" value="Chromosome 6"/>
</dbReference>
<feature type="compositionally biased region" description="Basic residues" evidence="1">
    <location>
        <begin position="260"/>
        <end position="272"/>
    </location>
</feature>
<organism evidence="3 4">
    <name type="scientific">Prunus dulcis</name>
    <name type="common">Almond</name>
    <name type="synonym">Amygdalus dulcis</name>
    <dbReference type="NCBI Taxonomy" id="3755"/>
    <lineage>
        <taxon>Eukaryota</taxon>
        <taxon>Viridiplantae</taxon>
        <taxon>Streptophyta</taxon>
        <taxon>Embryophyta</taxon>
        <taxon>Tracheophyta</taxon>
        <taxon>Spermatophyta</taxon>
        <taxon>Magnoliopsida</taxon>
        <taxon>eudicotyledons</taxon>
        <taxon>Gunneridae</taxon>
        <taxon>Pentapetalae</taxon>
        <taxon>rosids</taxon>
        <taxon>fabids</taxon>
        <taxon>Rosales</taxon>
        <taxon>Rosaceae</taxon>
        <taxon>Amygdaloideae</taxon>
        <taxon>Amygdaleae</taxon>
        <taxon>Prunus</taxon>
    </lineage>
</organism>
<feature type="compositionally biased region" description="Polar residues" evidence="1">
    <location>
        <begin position="314"/>
        <end position="327"/>
    </location>
</feature>
<evidence type="ECO:0000313" key="4">
    <source>
        <dbReference type="Proteomes" id="UP000327085"/>
    </source>
</evidence>
<feature type="region of interest" description="Disordered" evidence="1">
    <location>
        <begin position="210"/>
        <end position="237"/>
    </location>
</feature>
<protein>
    <submittedName>
        <fullName evidence="3">PREDICTED: transposon Mutator sub-class</fullName>
    </submittedName>
</protein>
<evidence type="ECO:0000259" key="2">
    <source>
        <dbReference type="Pfam" id="PF10551"/>
    </source>
</evidence>
<feature type="compositionally biased region" description="Low complexity" evidence="1">
    <location>
        <begin position="299"/>
        <end position="308"/>
    </location>
</feature>
<dbReference type="InParanoid" id="A0A5E4GAX6"/>
<evidence type="ECO:0000256" key="1">
    <source>
        <dbReference type="SAM" id="MobiDB-lite"/>
    </source>
</evidence>
<dbReference type="EMBL" id="CABIKO010000487">
    <property type="protein sequence ID" value="VVA36907.1"/>
    <property type="molecule type" value="Genomic_DNA"/>
</dbReference>
<sequence length="327" mass="36686">MDSQYSRLWDYYEEVKRANPGTIMKIKCDFNGVYGGQLLTAIGVDANNETWVIAYAVVEVETRDSWTWFLELLAADVGIVNSHGWACISERQKGLLGAFEDVVPNAEHRFCAKNLFSSYIKLYKGKPLKDSHCGCARATTVQQYQKGVGLVWFIMSSWYCCSTVQRCKPIEEYVNSCYSAVTYLGAYDNLIQPINGPNLWGRSEHEAIKPSLYSGQPGRPRKLRRKEPKEKTAKCGKKWLGKQGTAMRCSHCGKEDNNTKTHHRHLPPNQKKKTGEASVSKGKRKGKGKGKGKRKAAKTKNPPTKPIAMRIRRSISTNSIKASTQAS</sequence>
<feature type="domain" description="MULE transposase" evidence="2">
    <location>
        <begin position="34"/>
        <end position="116"/>
    </location>
</feature>
<name>A0A5E4GAX6_PRUDU</name>
<reference evidence="4" key="1">
    <citation type="journal article" date="2020" name="Plant J.">
        <title>Transposons played a major role in the diversification between the closely related almond and peach genomes: results from the almond genome sequence.</title>
        <authorList>
            <person name="Alioto T."/>
            <person name="Alexiou K.G."/>
            <person name="Bardil A."/>
            <person name="Barteri F."/>
            <person name="Castanera R."/>
            <person name="Cruz F."/>
            <person name="Dhingra A."/>
            <person name="Duval H."/>
            <person name="Fernandez I Marti A."/>
            <person name="Frias L."/>
            <person name="Galan B."/>
            <person name="Garcia J.L."/>
            <person name="Howad W."/>
            <person name="Gomez-Garrido J."/>
            <person name="Gut M."/>
            <person name="Julca I."/>
            <person name="Morata J."/>
            <person name="Puigdomenech P."/>
            <person name="Ribeca P."/>
            <person name="Rubio Cabetas M.J."/>
            <person name="Vlasova A."/>
            <person name="Wirthensohn M."/>
            <person name="Garcia-Mas J."/>
            <person name="Gabaldon T."/>
            <person name="Casacuberta J.M."/>
            <person name="Arus P."/>
        </authorList>
    </citation>
    <scope>NUCLEOTIDE SEQUENCE [LARGE SCALE GENOMIC DNA]</scope>
    <source>
        <strain evidence="4">cv. Texas</strain>
    </source>
</reference>
<dbReference type="PANTHER" id="PTHR31973:SF187">
    <property type="entry name" value="MUTATOR TRANSPOSASE MUDRA PROTEIN"/>
    <property type="match status" value="1"/>
</dbReference>